<dbReference type="Pfam" id="PF06041">
    <property type="entry name" value="DUF924"/>
    <property type="match status" value="1"/>
</dbReference>
<sequence length="178" mass="20776">MHENILRFWFEEIQPAQWWKVDPAFDALLRERYATLLEQATQGECFSWRASARGRLAEILVLDQFSRNIHRDTPRAFAQDGIALVLAQEAVAAGALKELEPIQCAFLLLPYMHSESRLIHSEAERLYKTWAPEDNYSFELKHKLIIDRFGRYPHRNAILGRESSSEEIDFLKQPGSRF</sequence>
<dbReference type="Proteomes" id="UP000599523">
    <property type="component" value="Unassembled WGS sequence"/>
</dbReference>
<dbReference type="InterPro" id="IPR011990">
    <property type="entry name" value="TPR-like_helical_dom_sf"/>
</dbReference>
<evidence type="ECO:0000313" key="2">
    <source>
        <dbReference type="Proteomes" id="UP000599523"/>
    </source>
</evidence>
<reference evidence="1" key="1">
    <citation type="submission" date="2019-12" db="EMBL/GenBank/DDBJ databases">
        <title>Comparative genomics gives insights into the taxonomy of the Azoarcus-Aromatoleum group and reveals separate origins of nif in the plant-associated Azoarcus and non-plant-associated Aromatoleum sub-groups.</title>
        <authorList>
            <person name="Lafos M."/>
            <person name="Maluk M."/>
            <person name="Batista M."/>
            <person name="Junghare M."/>
            <person name="Carmona M."/>
            <person name="Faoro H."/>
            <person name="Cruz L.M."/>
            <person name="Battistoni F."/>
            <person name="De Souza E."/>
            <person name="Pedrosa F."/>
            <person name="Chen W.-M."/>
            <person name="Poole P.S."/>
            <person name="Dixon R.A."/>
            <person name="James E.K."/>
        </authorList>
    </citation>
    <scope>NUCLEOTIDE SEQUENCE</scope>
    <source>
        <strain evidence="1">NSC3</strain>
    </source>
</reference>
<protein>
    <submittedName>
        <fullName evidence="1">DUF924 family protein</fullName>
    </submittedName>
</protein>
<dbReference type="Gene3D" id="1.25.40.10">
    <property type="entry name" value="Tetratricopeptide repeat domain"/>
    <property type="match status" value="1"/>
</dbReference>
<dbReference type="InterPro" id="IPR010323">
    <property type="entry name" value="DUF924"/>
</dbReference>
<comment type="caution">
    <text evidence="1">The sequence shown here is derived from an EMBL/GenBank/DDBJ whole genome shotgun (WGS) entry which is preliminary data.</text>
</comment>
<dbReference type="RefSeq" id="WP_168989113.1">
    <property type="nucleotide sequence ID" value="NZ_CAWPHM010000024.1"/>
</dbReference>
<keyword evidence="2" id="KW-1185">Reference proteome</keyword>
<name>A0A972FF54_9RHOO</name>
<dbReference type="EMBL" id="WTVM01000121">
    <property type="protein sequence ID" value="NMG04443.1"/>
    <property type="molecule type" value="Genomic_DNA"/>
</dbReference>
<dbReference type="SUPFAM" id="SSF48452">
    <property type="entry name" value="TPR-like"/>
    <property type="match status" value="1"/>
</dbReference>
<accession>A0A972FF54</accession>
<evidence type="ECO:0000313" key="1">
    <source>
        <dbReference type="EMBL" id="NMG04443.1"/>
    </source>
</evidence>
<gene>
    <name evidence="1" type="ORF">GPA21_15910</name>
</gene>
<proteinExistence type="predicted"/>
<dbReference type="AlphaFoldDB" id="A0A972FF54"/>
<organism evidence="1 2">
    <name type="scientific">Azoarcus taiwanensis</name>
    <dbReference type="NCBI Taxonomy" id="666964"/>
    <lineage>
        <taxon>Bacteria</taxon>
        <taxon>Pseudomonadati</taxon>
        <taxon>Pseudomonadota</taxon>
        <taxon>Betaproteobacteria</taxon>
        <taxon>Rhodocyclales</taxon>
        <taxon>Zoogloeaceae</taxon>
        <taxon>Azoarcus</taxon>
    </lineage>
</organism>
<dbReference type="Gene3D" id="1.20.58.320">
    <property type="entry name" value="TPR-like"/>
    <property type="match status" value="1"/>
</dbReference>